<protein>
    <submittedName>
        <fullName evidence="1">Uncharacterized protein</fullName>
    </submittedName>
</protein>
<dbReference type="AlphaFoldDB" id="A0A157ZD73"/>
<dbReference type="RefSeq" id="WP_374729043.1">
    <property type="nucleotide sequence ID" value="NZ_FCOB02000002.1"/>
</dbReference>
<dbReference type="Proteomes" id="UP000054978">
    <property type="component" value="Unassembled WGS sequence"/>
</dbReference>
<name>A0A157ZD73_9BURK</name>
<evidence type="ECO:0000313" key="1">
    <source>
        <dbReference type="EMBL" id="SAK43522.1"/>
    </source>
</evidence>
<sequence length="145" mass="16946">MSSHRRAACYRHYVVNRLPLAAIMSQVRYPLGPDDRVHLLCWLTCGFLGAYYLDGDWPDTSFQVRAAHRWLDRHHRTADWIETARLSVAAQALAARFSTLLESDSTRSDIERILEDEDLDYESALVQRIYHECWAELTNRRKPAR</sequence>
<reference evidence="1" key="1">
    <citation type="submission" date="2016-01" db="EMBL/GenBank/DDBJ databases">
        <authorList>
            <person name="Peeters C."/>
        </authorList>
    </citation>
    <scope>NUCLEOTIDE SEQUENCE [LARGE SCALE GENOMIC DNA]</scope>
    <source>
        <strain evidence="1">LMG 29326</strain>
    </source>
</reference>
<proteinExistence type="predicted"/>
<gene>
    <name evidence="1" type="ORF">AWB83_00464</name>
</gene>
<dbReference type="EMBL" id="FCOB02000002">
    <property type="protein sequence ID" value="SAK43522.1"/>
    <property type="molecule type" value="Genomic_DNA"/>
</dbReference>
<comment type="caution">
    <text evidence="1">The sequence shown here is derived from an EMBL/GenBank/DDBJ whole genome shotgun (WGS) entry which is preliminary data.</text>
</comment>
<organism evidence="1 2">
    <name type="scientific">Caballeronia ptereochthonis</name>
    <dbReference type="NCBI Taxonomy" id="1777144"/>
    <lineage>
        <taxon>Bacteria</taxon>
        <taxon>Pseudomonadati</taxon>
        <taxon>Pseudomonadota</taxon>
        <taxon>Betaproteobacteria</taxon>
        <taxon>Burkholderiales</taxon>
        <taxon>Burkholderiaceae</taxon>
        <taxon>Caballeronia</taxon>
    </lineage>
</organism>
<accession>A0A157ZD73</accession>
<evidence type="ECO:0000313" key="2">
    <source>
        <dbReference type="Proteomes" id="UP000054978"/>
    </source>
</evidence>
<keyword evidence="2" id="KW-1185">Reference proteome</keyword>